<dbReference type="GO" id="GO:0016757">
    <property type="term" value="F:glycosyltransferase activity"/>
    <property type="evidence" value="ECO:0007669"/>
    <property type="project" value="InterPro"/>
</dbReference>
<dbReference type="Proteomes" id="UP000217311">
    <property type="component" value="Chromosome"/>
</dbReference>
<dbReference type="AlphaFoldDB" id="A0A290N3S2"/>
<evidence type="ECO:0000313" key="3">
    <source>
        <dbReference type="Proteomes" id="UP000217311"/>
    </source>
</evidence>
<dbReference type="InterPro" id="IPR024698">
    <property type="entry name" value="Caps_psacc_synth_Cps23fI-typ"/>
</dbReference>
<protein>
    <submittedName>
        <fullName evidence="2">DUF563 domain-containing protein</fullName>
    </submittedName>
</protein>
<dbReference type="RefSeq" id="WP_096053810.1">
    <property type="nucleotide sequence ID" value="NZ_CP023315.3"/>
</dbReference>
<dbReference type="InterPro" id="IPR049625">
    <property type="entry name" value="Glyco_transf_61_cat"/>
</dbReference>
<dbReference type="PIRSF" id="PIRSF030158">
    <property type="entry name" value="UCP030158"/>
    <property type="match status" value="1"/>
</dbReference>
<gene>
    <name evidence="2" type="ORF">CA606_05495</name>
</gene>
<dbReference type="Pfam" id="PF04577">
    <property type="entry name" value="Glyco_transf_61"/>
    <property type="match status" value="1"/>
</dbReference>
<reference evidence="3" key="1">
    <citation type="submission" date="2017-09" db="EMBL/GenBank/DDBJ databases">
        <title>Genome evolution observed in wild isolates of Caulobacter crescentus.</title>
        <authorList>
            <person name="Ely B."/>
            <person name="Wilson K."/>
            <person name="Scott D."/>
        </authorList>
    </citation>
    <scope>NUCLEOTIDE SEQUENCE [LARGE SCALE GENOMIC DNA]</scope>
    <source>
        <strain evidence="3">CB13b1a</strain>
    </source>
</reference>
<accession>A0A290N3S2</accession>
<feature type="domain" description="Glycosyltransferase 61 catalytic" evidence="1">
    <location>
        <begin position="149"/>
        <end position="317"/>
    </location>
</feature>
<dbReference type="EMBL" id="CP023315">
    <property type="protein sequence ID" value="ATC34475.1"/>
    <property type="molecule type" value="Genomic_DNA"/>
</dbReference>
<organism evidence="2 3">
    <name type="scientific">Caulobacter vibrioides</name>
    <name type="common">Caulobacter crescentus</name>
    <dbReference type="NCBI Taxonomy" id="155892"/>
    <lineage>
        <taxon>Bacteria</taxon>
        <taxon>Pseudomonadati</taxon>
        <taxon>Pseudomonadota</taxon>
        <taxon>Alphaproteobacteria</taxon>
        <taxon>Caulobacterales</taxon>
        <taxon>Caulobacteraceae</taxon>
        <taxon>Caulobacter</taxon>
    </lineage>
</organism>
<evidence type="ECO:0000259" key="1">
    <source>
        <dbReference type="Pfam" id="PF04577"/>
    </source>
</evidence>
<name>A0A290N3S2_CAUVI</name>
<sequence length="395" mass="41545">MTAPIPLRPVVEARDLPPMLPDALRACFARGETGVAWAPDHDASAGAPAGVLGGPQASAWPHALSSPPPVNVPALCAVGPCWWYPSFGAVIGTDGALYNATVGEARHGSADLSAIPGVRSGGVTLAPPENAPVLEGGAVFLPWGAGFNYGHFVIDALPSILALEQAGLLKDAPLLAPRLTDWQRDLIAMAAPEVRLQEVDAPAVRLGRAVFATSMDHFLHHPNGLLAQLAERVTANAPKGGGARRIYLSRRGQSMRVMVGEAALERALRARGFTIVRPETLGARAQVALMRDAEIIVGASGAALANAVFLSRGARVIEVQPSNFTSQWVRAACRQVGVEWRGYVCASPCAAKTAPLLARLRRGFKFAFRPDLNDLLSFIDAALDAAPADPGPHHK</sequence>
<proteinExistence type="predicted"/>
<evidence type="ECO:0000313" key="2">
    <source>
        <dbReference type="EMBL" id="ATC34475.1"/>
    </source>
</evidence>